<feature type="domain" description="Metallo-beta-lactamase" evidence="2">
    <location>
        <begin position="60"/>
        <end position="252"/>
    </location>
</feature>
<name>A0A7H0LFE5_9SPHN</name>
<dbReference type="PANTHER" id="PTHR42951">
    <property type="entry name" value="METALLO-BETA-LACTAMASE DOMAIN-CONTAINING"/>
    <property type="match status" value="1"/>
</dbReference>
<dbReference type="SMART" id="SM00849">
    <property type="entry name" value="Lactamase_B"/>
    <property type="match status" value="1"/>
</dbReference>
<dbReference type="Gene3D" id="3.60.15.10">
    <property type="entry name" value="Ribonuclease Z/Hydroxyacylglutathione hydrolase-like"/>
    <property type="match status" value="1"/>
</dbReference>
<organism evidence="3 4">
    <name type="scientific">Sphingomonas alpina</name>
    <dbReference type="NCBI Taxonomy" id="653931"/>
    <lineage>
        <taxon>Bacteria</taxon>
        <taxon>Pseudomonadati</taxon>
        <taxon>Pseudomonadota</taxon>
        <taxon>Alphaproteobacteria</taxon>
        <taxon>Sphingomonadales</taxon>
        <taxon>Sphingomonadaceae</taxon>
        <taxon>Sphingomonas</taxon>
    </lineage>
</organism>
<dbReference type="InterPro" id="IPR001279">
    <property type="entry name" value="Metallo-B-lactamas"/>
</dbReference>
<dbReference type="CDD" id="cd16290">
    <property type="entry name" value="AIM-1_SMB-1-like_MBL-B3"/>
    <property type="match status" value="1"/>
</dbReference>
<dbReference type="InterPro" id="IPR050855">
    <property type="entry name" value="NDM-1-like"/>
</dbReference>
<protein>
    <submittedName>
        <fullName evidence="3">Subclass B3 metallo-beta-lactamase</fullName>
    </submittedName>
</protein>
<sequence>MKRIMIGAALLALMTGRGSAEAPKDDPLTRPIAPGYADRWLKPQPPMRVYGNSYLVGFTELNVALIRTKAGLILIDAGVPQGVATVEANIRRLGFDVRQIKYILSTEPHYDHGGGFAALVRDSGATVLAGRDGAASLRLGRALPEDPQAAHLDTFPAVPKVRAVADGETIRLGDVVITARATPGHTSGSMSWTWKSCEKGKCIDMVFASSLNPVSADGYRFTDPAHAGIVASYRRSFAAMSALPCDLLLTAHPDQSGGDEKFAKFSAGTRPNPFLDPGACRAYAAKFSAALDARLAKEGAR</sequence>
<dbReference type="Proteomes" id="UP000516148">
    <property type="component" value="Chromosome"/>
</dbReference>
<dbReference type="RefSeq" id="WP_187760726.1">
    <property type="nucleotide sequence ID" value="NZ_CP061038.1"/>
</dbReference>
<reference evidence="3 4" key="1">
    <citation type="submission" date="2020-09" db="EMBL/GenBank/DDBJ databases">
        <title>Sphingomonas sp., a new species isolated from pork steak.</title>
        <authorList>
            <person name="Heidler von Heilborn D."/>
        </authorList>
    </citation>
    <scope>NUCLEOTIDE SEQUENCE [LARGE SCALE GENOMIC DNA]</scope>
    <source>
        <strain evidence="4">S8-3T</strain>
    </source>
</reference>
<dbReference type="NCBIfam" id="NF033105">
    <property type="entry name" value="bla_subclass_B3"/>
    <property type="match status" value="1"/>
</dbReference>
<dbReference type="KEGG" id="spap:H3Z74_16805"/>
<evidence type="ECO:0000256" key="1">
    <source>
        <dbReference type="SAM" id="SignalP"/>
    </source>
</evidence>
<evidence type="ECO:0000259" key="2">
    <source>
        <dbReference type="SMART" id="SM00849"/>
    </source>
</evidence>
<feature type="signal peptide" evidence="1">
    <location>
        <begin position="1"/>
        <end position="20"/>
    </location>
</feature>
<evidence type="ECO:0000313" key="4">
    <source>
        <dbReference type="Proteomes" id="UP000516148"/>
    </source>
</evidence>
<keyword evidence="1" id="KW-0732">Signal</keyword>
<keyword evidence="4" id="KW-1185">Reference proteome</keyword>
<dbReference type="EMBL" id="CP061038">
    <property type="protein sequence ID" value="QNQ08398.1"/>
    <property type="molecule type" value="Genomic_DNA"/>
</dbReference>
<dbReference type="SUPFAM" id="SSF56281">
    <property type="entry name" value="Metallo-hydrolase/oxidoreductase"/>
    <property type="match status" value="1"/>
</dbReference>
<dbReference type="AlphaFoldDB" id="A0A7H0LFE5"/>
<gene>
    <name evidence="3" type="primary">bla</name>
    <name evidence="3" type="ORF">H3Z74_16805</name>
</gene>
<feature type="chain" id="PRO_5028889699" evidence="1">
    <location>
        <begin position="21"/>
        <end position="301"/>
    </location>
</feature>
<dbReference type="Pfam" id="PF00753">
    <property type="entry name" value="Lactamase_B"/>
    <property type="match status" value="1"/>
</dbReference>
<accession>A0A7H0LFE5</accession>
<evidence type="ECO:0000313" key="3">
    <source>
        <dbReference type="EMBL" id="QNQ08398.1"/>
    </source>
</evidence>
<dbReference type="InterPro" id="IPR036866">
    <property type="entry name" value="RibonucZ/Hydroxyglut_hydro"/>
</dbReference>
<proteinExistence type="predicted"/>
<dbReference type="PANTHER" id="PTHR42951:SF17">
    <property type="entry name" value="METALLO-BETA-LACTAMASE DOMAIN-CONTAINING PROTEIN"/>
    <property type="match status" value="1"/>
</dbReference>